<sequence length="369" mass="42465">MKQFSLNRNLHQWQMKYTQRAQCVVSLFIGCGKNHTQMFLILLSLLFLSGCSSKERLHFQDSNEAINAYSKLLHKVRLYDQASTDLIIDLAREYRAVSDSVFACVNRDSINNKNYHAKSAYDVINDSIIIELERLIDGSSRNFKDYYHILDKLSDRKLPEEVESLAVSAHIFFRSMDSVAIHPADKRHTIQIYENTLNSALSQGIHSKQDILHFLRTEDIAFRLFLVHLSSWGDMSLTNIKTQTEQQVKSIFDSSSHQQPIMSKTEIVVLMTMRNSRRLLQNAATCVTDAHKLSFKDSNQATAYLWMLLQPWLSIDSFSYTLLSQEEKQSLEKLAAEMPQTVSKLESGRFPIDLNELPTLLMKAYIVNL</sequence>
<protein>
    <submittedName>
        <fullName evidence="1">Uncharacterized protein</fullName>
    </submittedName>
</protein>
<dbReference type="PROSITE" id="PS51257">
    <property type="entry name" value="PROKAR_LIPOPROTEIN"/>
    <property type="match status" value="1"/>
</dbReference>
<dbReference type="Proteomes" id="UP001198461">
    <property type="component" value="Unassembled WGS sequence"/>
</dbReference>
<reference evidence="1 3" key="1">
    <citation type="journal article" date="2019" name="Nat. Med.">
        <title>A library of human gut bacterial isolates paired with longitudinal multiomics data enables mechanistic microbiome research.</title>
        <authorList>
            <person name="Poyet M."/>
            <person name="Groussin M."/>
            <person name="Gibbons S.M."/>
            <person name="Avila-Pacheco J."/>
            <person name="Jiang X."/>
            <person name="Kearney S.M."/>
            <person name="Perrotta A.R."/>
            <person name="Berdy B."/>
            <person name="Zhao S."/>
            <person name="Lieberman T.D."/>
            <person name="Swanson P.K."/>
            <person name="Smith M."/>
            <person name="Roesemann S."/>
            <person name="Alexander J.E."/>
            <person name="Rich S.A."/>
            <person name="Livny J."/>
            <person name="Vlamakis H."/>
            <person name="Clish C."/>
            <person name="Bullock K."/>
            <person name="Deik A."/>
            <person name="Scott J."/>
            <person name="Pierce K.A."/>
            <person name="Xavier R.J."/>
            <person name="Alm E.J."/>
        </authorList>
    </citation>
    <scope>NUCLEOTIDE SEQUENCE [LARGE SCALE GENOMIC DNA]</scope>
    <source>
        <strain evidence="1 3">BIOML-A58</strain>
    </source>
</reference>
<evidence type="ECO:0000313" key="1">
    <source>
        <dbReference type="EMBL" id="KAB6146921.1"/>
    </source>
</evidence>
<comment type="caution">
    <text evidence="1">The sequence shown here is derived from an EMBL/GenBank/DDBJ whole genome shotgun (WGS) entry which is preliminary data.</text>
</comment>
<proteinExistence type="predicted"/>
<dbReference type="EMBL" id="WDED01000020">
    <property type="protein sequence ID" value="KAB6146921.1"/>
    <property type="molecule type" value="Genomic_DNA"/>
</dbReference>
<name>A0A7J5PVB6_9BACE</name>
<dbReference type="EMBL" id="JAIWYE010000017">
    <property type="protein sequence ID" value="MCA4703699.1"/>
    <property type="molecule type" value="Genomic_DNA"/>
</dbReference>
<organism evidence="1 3">
    <name type="scientific">Bacteroides xylanisolvens</name>
    <dbReference type="NCBI Taxonomy" id="371601"/>
    <lineage>
        <taxon>Bacteria</taxon>
        <taxon>Pseudomonadati</taxon>
        <taxon>Bacteroidota</taxon>
        <taxon>Bacteroidia</taxon>
        <taxon>Bacteroidales</taxon>
        <taxon>Bacteroidaceae</taxon>
        <taxon>Bacteroides</taxon>
    </lineage>
</organism>
<evidence type="ECO:0000313" key="2">
    <source>
        <dbReference type="EMBL" id="MCA4703699.1"/>
    </source>
</evidence>
<dbReference type="AlphaFoldDB" id="A0A7J5PVB6"/>
<dbReference type="RefSeq" id="WP_151934980.1">
    <property type="nucleotide sequence ID" value="NZ_JAIWXB010000015.1"/>
</dbReference>
<gene>
    <name evidence="1" type="ORF">GA398_14390</name>
    <name evidence="2" type="ORF">LD004_08720</name>
</gene>
<dbReference type="Proteomes" id="UP000434604">
    <property type="component" value="Unassembled WGS sequence"/>
</dbReference>
<accession>A0A7J5PVB6</accession>
<evidence type="ECO:0000313" key="3">
    <source>
        <dbReference type="Proteomes" id="UP000434604"/>
    </source>
</evidence>
<reference evidence="2" key="2">
    <citation type="submission" date="2023-08" db="EMBL/GenBank/DDBJ databases">
        <title>Mucin Metabolism Genes Underlie the Key Renovations of Bacteroides xylanisolvens Genomes in Captive Great Apes.</title>
        <authorList>
            <person name="Nishida A.H."/>
        </authorList>
    </citation>
    <scope>NUCLEOTIDE SEQUENCE</scope>
    <source>
        <strain evidence="2">P13.H9</strain>
    </source>
</reference>